<evidence type="ECO:0000256" key="1">
    <source>
        <dbReference type="SAM" id="MobiDB-lite"/>
    </source>
</evidence>
<reference evidence="2" key="1">
    <citation type="journal article" date="2020" name="mSystems">
        <title>Genome- and Community-Level Interaction Insights into Carbon Utilization and Element Cycling Functions of Hydrothermarchaeota in Hydrothermal Sediment.</title>
        <authorList>
            <person name="Zhou Z."/>
            <person name="Liu Y."/>
            <person name="Xu W."/>
            <person name="Pan J."/>
            <person name="Luo Z.H."/>
            <person name="Li M."/>
        </authorList>
    </citation>
    <scope>NUCLEOTIDE SEQUENCE [LARGE SCALE GENOMIC DNA]</scope>
    <source>
        <strain evidence="2">SpSt-769</strain>
    </source>
</reference>
<name>A0A7C4AQI1_9BACT</name>
<feature type="region of interest" description="Disordered" evidence="1">
    <location>
        <begin position="55"/>
        <end position="82"/>
    </location>
</feature>
<comment type="caution">
    <text evidence="2">The sequence shown here is derived from an EMBL/GenBank/DDBJ whole genome shotgun (WGS) entry which is preliminary data.</text>
</comment>
<dbReference type="AlphaFoldDB" id="A0A7C4AQI1"/>
<accession>A0A7C4AQI1</accession>
<organism evidence="2">
    <name type="scientific">Desulfomonile tiedjei</name>
    <dbReference type="NCBI Taxonomy" id="2358"/>
    <lineage>
        <taxon>Bacteria</taxon>
        <taxon>Pseudomonadati</taxon>
        <taxon>Thermodesulfobacteriota</taxon>
        <taxon>Desulfomonilia</taxon>
        <taxon>Desulfomonilales</taxon>
        <taxon>Desulfomonilaceae</taxon>
        <taxon>Desulfomonile</taxon>
    </lineage>
</organism>
<evidence type="ECO:0000313" key="2">
    <source>
        <dbReference type="EMBL" id="HGH59943.1"/>
    </source>
</evidence>
<proteinExistence type="predicted"/>
<protein>
    <submittedName>
        <fullName evidence="2">Uncharacterized protein</fullName>
    </submittedName>
</protein>
<dbReference type="EMBL" id="DTGT01000046">
    <property type="protein sequence ID" value="HGH59943.1"/>
    <property type="molecule type" value="Genomic_DNA"/>
</dbReference>
<sequence>MDDQIILAASENFGNVTVCPGGVVHVNLAHVSLKLLPSEFIKLSDLIAQARIRFEPPTRPGGKPSLQVVGPRAPEGTDNPEK</sequence>
<gene>
    <name evidence="2" type="ORF">ENV54_01445</name>
</gene>